<sequence length="129" mass="14422">GGVRFRASGRGATACRARSAGNAEVLLRVVTAQERKTFIVALTSSRQTGHSFPTNWPTQWLHMVWPQGTHAVSRSRSRQQGHSFVRTCGNQPVSRHPSSRGGHRATRGPTRPRESQQRLVVRKHNYNES</sequence>
<protein>
    <submittedName>
        <fullName evidence="2">Uncharacterized protein</fullName>
    </submittedName>
</protein>
<evidence type="ECO:0000313" key="3">
    <source>
        <dbReference type="Proteomes" id="UP000789595"/>
    </source>
</evidence>
<comment type="caution">
    <text evidence="2">The sequence shown here is derived from an EMBL/GenBank/DDBJ whole genome shotgun (WGS) entry which is preliminary data.</text>
</comment>
<name>A0A8J2WFV4_9STRA</name>
<gene>
    <name evidence="2" type="ORF">PECAL_1P33350</name>
</gene>
<feature type="compositionally biased region" description="Basic residues" evidence="1">
    <location>
        <begin position="97"/>
        <end position="106"/>
    </location>
</feature>
<feature type="compositionally biased region" description="Polar residues" evidence="1">
    <location>
        <begin position="80"/>
        <end position="93"/>
    </location>
</feature>
<proteinExistence type="predicted"/>
<dbReference type="Proteomes" id="UP000789595">
    <property type="component" value="Unassembled WGS sequence"/>
</dbReference>
<feature type="region of interest" description="Disordered" evidence="1">
    <location>
        <begin position="71"/>
        <end position="117"/>
    </location>
</feature>
<dbReference type="AlphaFoldDB" id="A0A8J2WFV4"/>
<evidence type="ECO:0000256" key="1">
    <source>
        <dbReference type="SAM" id="MobiDB-lite"/>
    </source>
</evidence>
<accession>A0A8J2WFV4</accession>
<keyword evidence="3" id="KW-1185">Reference proteome</keyword>
<feature type="non-terminal residue" evidence="2">
    <location>
        <position position="129"/>
    </location>
</feature>
<reference evidence="2" key="1">
    <citation type="submission" date="2021-11" db="EMBL/GenBank/DDBJ databases">
        <authorList>
            <consortium name="Genoscope - CEA"/>
            <person name="William W."/>
        </authorList>
    </citation>
    <scope>NUCLEOTIDE SEQUENCE</scope>
</reference>
<dbReference type="EMBL" id="CAKKNE010000001">
    <property type="protein sequence ID" value="CAH0366825.1"/>
    <property type="molecule type" value="Genomic_DNA"/>
</dbReference>
<organism evidence="2 3">
    <name type="scientific">Pelagomonas calceolata</name>
    <dbReference type="NCBI Taxonomy" id="35677"/>
    <lineage>
        <taxon>Eukaryota</taxon>
        <taxon>Sar</taxon>
        <taxon>Stramenopiles</taxon>
        <taxon>Ochrophyta</taxon>
        <taxon>Pelagophyceae</taxon>
        <taxon>Pelagomonadales</taxon>
        <taxon>Pelagomonadaceae</taxon>
        <taxon>Pelagomonas</taxon>
    </lineage>
</organism>
<evidence type="ECO:0000313" key="2">
    <source>
        <dbReference type="EMBL" id="CAH0366825.1"/>
    </source>
</evidence>